<reference evidence="20 21" key="1">
    <citation type="submission" date="2018-05" db="EMBL/GenBank/DDBJ databases">
        <title>Genomic Encyclopedia of Type Strains, Phase IV (KMG-IV): sequencing the most valuable type-strain genomes for metagenomic binning, comparative biology and taxonomic classification.</title>
        <authorList>
            <person name="Goeker M."/>
        </authorList>
    </citation>
    <scope>NUCLEOTIDE SEQUENCE [LARGE SCALE GENOMIC DNA]</scope>
    <source>
        <strain evidence="20 21">DSM 24906</strain>
    </source>
</reference>
<evidence type="ECO:0000256" key="15">
    <source>
        <dbReference type="ARBA" id="ARBA00023136"/>
    </source>
</evidence>
<comment type="pathway">
    <text evidence="4">Lipid metabolism.</text>
</comment>
<feature type="transmembrane region" description="Helical" evidence="19">
    <location>
        <begin position="60"/>
        <end position="80"/>
    </location>
</feature>
<dbReference type="GO" id="GO:0005886">
    <property type="term" value="C:plasma membrane"/>
    <property type="evidence" value="ECO:0007669"/>
    <property type="project" value="UniProtKB-SubCell"/>
</dbReference>
<keyword evidence="15 19" id="KW-0472">Membrane</keyword>
<keyword evidence="10 18" id="KW-0808">Transferase</keyword>
<evidence type="ECO:0000256" key="11">
    <source>
        <dbReference type="ARBA" id="ARBA00022692"/>
    </source>
</evidence>
<evidence type="ECO:0000256" key="6">
    <source>
        <dbReference type="ARBA" id="ARBA00012487"/>
    </source>
</evidence>
<evidence type="ECO:0000313" key="21">
    <source>
        <dbReference type="Proteomes" id="UP000245921"/>
    </source>
</evidence>
<evidence type="ECO:0000256" key="5">
    <source>
        <dbReference type="ARBA" id="ARBA00010185"/>
    </source>
</evidence>
<dbReference type="EC" id="2.7.7.41" evidence="6 18"/>
<comment type="caution">
    <text evidence="20">The sequence shown here is derived from an EMBL/GenBank/DDBJ whole genome shotgun (WGS) entry which is preliminary data.</text>
</comment>
<feature type="transmembrane region" description="Helical" evidence="19">
    <location>
        <begin position="123"/>
        <end position="143"/>
    </location>
</feature>
<dbReference type="GO" id="GO:0004605">
    <property type="term" value="F:phosphatidate cytidylyltransferase activity"/>
    <property type="evidence" value="ECO:0007669"/>
    <property type="project" value="UniProtKB-EC"/>
</dbReference>
<keyword evidence="13 19" id="KW-1133">Transmembrane helix</keyword>
<organism evidence="20 21">
    <name type="scientific">Oceanotoga teriensis</name>
    <dbReference type="NCBI Taxonomy" id="515440"/>
    <lineage>
        <taxon>Bacteria</taxon>
        <taxon>Thermotogati</taxon>
        <taxon>Thermotogota</taxon>
        <taxon>Thermotogae</taxon>
        <taxon>Petrotogales</taxon>
        <taxon>Petrotogaceae</taxon>
        <taxon>Oceanotoga</taxon>
    </lineage>
</organism>
<keyword evidence="9" id="KW-0444">Lipid biosynthesis</keyword>
<dbReference type="InterPro" id="IPR000374">
    <property type="entry name" value="PC_trans"/>
</dbReference>
<evidence type="ECO:0000256" key="18">
    <source>
        <dbReference type="RuleBase" id="RU003938"/>
    </source>
</evidence>
<evidence type="ECO:0000256" key="17">
    <source>
        <dbReference type="ARBA" id="ARBA00023264"/>
    </source>
</evidence>
<evidence type="ECO:0000256" key="19">
    <source>
        <dbReference type="SAM" id="Phobius"/>
    </source>
</evidence>
<gene>
    <name evidence="20" type="ORF">C7380_10739</name>
</gene>
<comment type="subcellular location">
    <subcellularLocation>
        <location evidence="2">Cell membrane</location>
        <topology evidence="2">Multi-pass membrane protein</topology>
    </subcellularLocation>
</comment>
<name>A0AA45C719_9BACT</name>
<comment type="similarity">
    <text evidence="5 18">Belongs to the CDS family.</text>
</comment>
<evidence type="ECO:0000256" key="14">
    <source>
        <dbReference type="ARBA" id="ARBA00023098"/>
    </source>
</evidence>
<dbReference type="AlphaFoldDB" id="A0AA45C719"/>
<protein>
    <recommendedName>
        <fullName evidence="7 18">Phosphatidate cytidylyltransferase</fullName>
        <ecNumber evidence="6 18">2.7.7.41</ecNumber>
    </recommendedName>
</protein>
<sequence length="284" mass="32389">MGVNKKDIFIRSLSGFIIGPVVVLSFLLYPTLIGLVTTIVMLASFEFIEMASQELKDKNVFKLFMTLLVGTASLIYGFAIEAEYQGILPFEAETIFFLAFFVLSFSVLLNIKDIRMAKKLISAGAISLLYISFFLSNFFMLHINYGSSMAILALTSVWMYDAAAYFFGLNFGKHKISPTFSPKKSWEGFIGGIFGTYVYIFLFEMIRNYLNFKNIINPFYMIFFAIMVGVFDTVGDLIESIFKRHYNVKDSSDILPGHGGLLDRIDGLLMVTPMWYFLLRIFWI</sequence>
<keyword evidence="14" id="KW-0443">Lipid metabolism</keyword>
<evidence type="ECO:0000256" key="7">
    <source>
        <dbReference type="ARBA" id="ARBA00019373"/>
    </source>
</evidence>
<keyword evidence="12 18" id="KW-0548">Nucleotidyltransferase</keyword>
<feature type="transmembrane region" description="Helical" evidence="19">
    <location>
        <begin position="149"/>
        <end position="167"/>
    </location>
</feature>
<evidence type="ECO:0000256" key="13">
    <source>
        <dbReference type="ARBA" id="ARBA00022989"/>
    </source>
</evidence>
<dbReference type="GO" id="GO:0016024">
    <property type="term" value="P:CDP-diacylglycerol biosynthetic process"/>
    <property type="evidence" value="ECO:0007669"/>
    <property type="project" value="TreeGrafter"/>
</dbReference>
<comment type="pathway">
    <text evidence="3 18">Phospholipid metabolism; CDP-diacylglycerol biosynthesis; CDP-diacylglycerol from sn-glycerol 3-phosphate: step 3/3.</text>
</comment>
<keyword evidence="21" id="KW-1185">Reference proteome</keyword>
<keyword evidence="16" id="KW-0594">Phospholipid biosynthesis</keyword>
<feature type="transmembrane region" description="Helical" evidence="19">
    <location>
        <begin position="15"/>
        <end position="48"/>
    </location>
</feature>
<keyword evidence="8" id="KW-1003">Cell membrane</keyword>
<evidence type="ECO:0000256" key="1">
    <source>
        <dbReference type="ARBA" id="ARBA00001698"/>
    </source>
</evidence>
<evidence type="ECO:0000256" key="4">
    <source>
        <dbReference type="ARBA" id="ARBA00005189"/>
    </source>
</evidence>
<evidence type="ECO:0000256" key="12">
    <source>
        <dbReference type="ARBA" id="ARBA00022695"/>
    </source>
</evidence>
<accession>A0AA45C719</accession>
<evidence type="ECO:0000256" key="3">
    <source>
        <dbReference type="ARBA" id="ARBA00005119"/>
    </source>
</evidence>
<feature type="transmembrane region" description="Helical" evidence="19">
    <location>
        <begin position="218"/>
        <end position="238"/>
    </location>
</feature>
<evidence type="ECO:0000256" key="16">
    <source>
        <dbReference type="ARBA" id="ARBA00023209"/>
    </source>
</evidence>
<comment type="catalytic activity">
    <reaction evidence="1 18">
        <text>a 1,2-diacyl-sn-glycero-3-phosphate + CTP + H(+) = a CDP-1,2-diacyl-sn-glycerol + diphosphate</text>
        <dbReference type="Rhea" id="RHEA:16229"/>
        <dbReference type="ChEBI" id="CHEBI:15378"/>
        <dbReference type="ChEBI" id="CHEBI:33019"/>
        <dbReference type="ChEBI" id="CHEBI:37563"/>
        <dbReference type="ChEBI" id="CHEBI:58332"/>
        <dbReference type="ChEBI" id="CHEBI:58608"/>
        <dbReference type="EC" id="2.7.7.41"/>
    </reaction>
</comment>
<dbReference type="Proteomes" id="UP000245921">
    <property type="component" value="Unassembled WGS sequence"/>
</dbReference>
<keyword evidence="11 18" id="KW-0812">Transmembrane</keyword>
<proteinExistence type="inferred from homology"/>
<keyword evidence="17" id="KW-1208">Phospholipid metabolism</keyword>
<evidence type="ECO:0000256" key="2">
    <source>
        <dbReference type="ARBA" id="ARBA00004651"/>
    </source>
</evidence>
<dbReference type="EMBL" id="QGGI01000007">
    <property type="protein sequence ID" value="PWJ95084.1"/>
    <property type="molecule type" value="Genomic_DNA"/>
</dbReference>
<dbReference type="PANTHER" id="PTHR46382">
    <property type="entry name" value="PHOSPHATIDATE CYTIDYLYLTRANSFERASE"/>
    <property type="match status" value="1"/>
</dbReference>
<dbReference type="Pfam" id="PF01148">
    <property type="entry name" value="CTP_transf_1"/>
    <property type="match status" value="1"/>
</dbReference>
<dbReference type="RefSeq" id="WP_158274807.1">
    <property type="nucleotide sequence ID" value="NZ_QGGI01000007.1"/>
</dbReference>
<dbReference type="PROSITE" id="PS01315">
    <property type="entry name" value="CDS"/>
    <property type="match status" value="1"/>
</dbReference>
<feature type="transmembrane region" description="Helical" evidence="19">
    <location>
        <begin position="188"/>
        <end position="206"/>
    </location>
</feature>
<evidence type="ECO:0000313" key="20">
    <source>
        <dbReference type="EMBL" id="PWJ95084.1"/>
    </source>
</evidence>
<evidence type="ECO:0000256" key="8">
    <source>
        <dbReference type="ARBA" id="ARBA00022475"/>
    </source>
</evidence>
<evidence type="ECO:0000256" key="9">
    <source>
        <dbReference type="ARBA" id="ARBA00022516"/>
    </source>
</evidence>
<dbReference type="PANTHER" id="PTHR46382:SF1">
    <property type="entry name" value="PHOSPHATIDATE CYTIDYLYLTRANSFERASE"/>
    <property type="match status" value="1"/>
</dbReference>
<evidence type="ECO:0000256" key="10">
    <source>
        <dbReference type="ARBA" id="ARBA00022679"/>
    </source>
</evidence>
<feature type="transmembrane region" description="Helical" evidence="19">
    <location>
        <begin position="92"/>
        <end position="111"/>
    </location>
</feature>